<comment type="caution">
    <text evidence="2">The sequence shown here is derived from an EMBL/GenBank/DDBJ whole genome shotgun (WGS) entry which is preliminary data.</text>
</comment>
<feature type="transmembrane region" description="Helical" evidence="1">
    <location>
        <begin position="15"/>
        <end position="34"/>
    </location>
</feature>
<sequence length="89" mass="10362">MAAVESNRSRFFNKFAIVVVLILTVIYLTPLYWIGSTAFKPRSVATTVPPTVFFKPEVTPFVKLFTKRVQLRKAVSKEKYEKAKWYERS</sequence>
<name>X0Y4E0_9ZZZZ</name>
<accession>X0Y4E0</accession>
<proteinExistence type="predicted"/>
<evidence type="ECO:0000313" key="2">
    <source>
        <dbReference type="EMBL" id="GAG31721.1"/>
    </source>
</evidence>
<protein>
    <recommendedName>
        <fullName evidence="3">Carbohydrate ABC transporter permease</fullName>
    </recommendedName>
</protein>
<organism evidence="2">
    <name type="scientific">marine sediment metagenome</name>
    <dbReference type="NCBI Taxonomy" id="412755"/>
    <lineage>
        <taxon>unclassified sequences</taxon>
        <taxon>metagenomes</taxon>
        <taxon>ecological metagenomes</taxon>
    </lineage>
</organism>
<evidence type="ECO:0000256" key="1">
    <source>
        <dbReference type="SAM" id="Phobius"/>
    </source>
</evidence>
<feature type="non-terminal residue" evidence="2">
    <location>
        <position position="89"/>
    </location>
</feature>
<reference evidence="2" key="1">
    <citation type="journal article" date="2014" name="Front. Microbiol.">
        <title>High frequency of phylogenetically diverse reductive dehalogenase-homologous genes in deep subseafloor sedimentary metagenomes.</title>
        <authorList>
            <person name="Kawai M."/>
            <person name="Futagami T."/>
            <person name="Toyoda A."/>
            <person name="Takaki Y."/>
            <person name="Nishi S."/>
            <person name="Hori S."/>
            <person name="Arai W."/>
            <person name="Tsubouchi T."/>
            <person name="Morono Y."/>
            <person name="Uchiyama I."/>
            <person name="Ito T."/>
            <person name="Fujiyama A."/>
            <person name="Inagaki F."/>
            <person name="Takami H."/>
        </authorList>
    </citation>
    <scope>NUCLEOTIDE SEQUENCE</scope>
    <source>
        <strain evidence="2">Expedition CK06-06</strain>
    </source>
</reference>
<gene>
    <name evidence="2" type="ORF">S01H1_66579</name>
</gene>
<evidence type="ECO:0008006" key="3">
    <source>
        <dbReference type="Google" id="ProtNLM"/>
    </source>
</evidence>
<keyword evidence="1" id="KW-1133">Transmembrane helix</keyword>
<keyword evidence="1" id="KW-0472">Membrane</keyword>
<dbReference type="AlphaFoldDB" id="X0Y4E0"/>
<keyword evidence="1" id="KW-0812">Transmembrane</keyword>
<dbReference type="EMBL" id="BARS01044029">
    <property type="protein sequence ID" value="GAG31721.1"/>
    <property type="molecule type" value="Genomic_DNA"/>
</dbReference>